<evidence type="ECO:0000256" key="2">
    <source>
        <dbReference type="ARBA" id="ARBA00001946"/>
    </source>
</evidence>
<dbReference type="GO" id="GO:0016301">
    <property type="term" value="F:kinase activity"/>
    <property type="evidence" value="ECO:0007669"/>
    <property type="project" value="UniProtKB-KW"/>
</dbReference>
<keyword evidence="8 13" id="KW-0418">Kinase</keyword>
<evidence type="ECO:0000313" key="13">
    <source>
        <dbReference type="EMBL" id="MBM9503094.1"/>
    </source>
</evidence>
<evidence type="ECO:0000256" key="11">
    <source>
        <dbReference type="ARBA" id="ARBA00022977"/>
    </source>
</evidence>
<evidence type="ECO:0000256" key="9">
    <source>
        <dbReference type="ARBA" id="ARBA00022840"/>
    </source>
</evidence>
<keyword evidence="10" id="KW-0460">Magnesium</keyword>
<accession>A0ABS2TIC5</accession>
<proteinExistence type="predicted"/>
<protein>
    <recommendedName>
        <fullName evidence="4">hydroxyethylthiazole kinase</fullName>
        <ecNumber evidence="4">2.7.1.50</ecNumber>
    </recommendedName>
</protein>
<reference evidence="13 14" key="1">
    <citation type="submission" date="2021-01" db="EMBL/GenBank/DDBJ databases">
        <title>Streptomyces acididurans sp. nov., isolated from a peat swamp forest soil.</title>
        <authorList>
            <person name="Chantavorakit T."/>
            <person name="Duangmal K."/>
        </authorList>
    </citation>
    <scope>NUCLEOTIDE SEQUENCE [LARGE SCALE GENOMIC DNA]</scope>
    <source>
        <strain evidence="13 14">KK5PA1</strain>
    </source>
</reference>
<comment type="catalytic activity">
    <reaction evidence="1">
        <text>5-(2-hydroxyethyl)-4-methylthiazole + ATP = 4-methyl-5-(2-phosphooxyethyl)-thiazole + ADP + H(+)</text>
        <dbReference type="Rhea" id="RHEA:24212"/>
        <dbReference type="ChEBI" id="CHEBI:15378"/>
        <dbReference type="ChEBI" id="CHEBI:17957"/>
        <dbReference type="ChEBI" id="CHEBI:30616"/>
        <dbReference type="ChEBI" id="CHEBI:58296"/>
        <dbReference type="ChEBI" id="CHEBI:456216"/>
        <dbReference type="EC" id="2.7.1.50"/>
    </reaction>
</comment>
<evidence type="ECO:0000256" key="12">
    <source>
        <dbReference type="SAM" id="MobiDB-lite"/>
    </source>
</evidence>
<evidence type="ECO:0000256" key="6">
    <source>
        <dbReference type="ARBA" id="ARBA00022723"/>
    </source>
</evidence>
<evidence type="ECO:0000256" key="8">
    <source>
        <dbReference type="ARBA" id="ARBA00022777"/>
    </source>
</evidence>
<gene>
    <name evidence="13" type="ORF">ITX44_00815</name>
</gene>
<comment type="caution">
    <text evidence="13">The sequence shown here is derived from an EMBL/GenBank/DDBJ whole genome shotgun (WGS) entry which is preliminary data.</text>
</comment>
<name>A0ABS2TIC5_9ACTN</name>
<dbReference type="Gene3D" id="3.40.1190.20">
    <property type="match status" value="1"/>
</dbReference>
<keyword evidence="7" id="KW-0547">Nucleotide-binding</keyword>
<keyword evidence="14" id="KW-1185">Reference proteome</keyword>
<dbReference type="Proteomes" id="UP000749040">
    <property type="component" value="Unassembled WGS sequence"/>
</dbReference>
<comment type="pathway">
    <text evidence="3">Cofactor biosynthesis; thiamine diphosphate biosynthesis; 4-methyl-5-(2-phosphoethyl)-thiazole from 5-(2-hydroxyethyl)-4-methylthiazole: step 1/1.</text>
</comment>
<evidence type="ECO:0000256" key="10">
    <source>
        <dbReference type="ARBA" id="ARBA00022842"/>
    </source>
</evidence>
<feature type="compositionally biased region" description="Basic residues" evidence="12">
    <location>
        <begin position="69"/>
        <end position="82"/>
    </location>
</feature>
<dbReference type="EC" id="2.7.1.50" evidence="4"/>
<dbReference type="InterPro" id="IPR000417">
    <property type="entry name" value="Hyethyz_kinase"/>
</dbReference>
<organism evidence="13 14">
    <name type="scientific">Actinacidiphila acididurans</name>
    <dbReference type="NCBI Taxonomy" id="2784346"/>
    <lineage>
        <taxon>Bacteria</taxon>
        <taxon>Bacillati</taxon>
        <taxon>Actinomycetota</taxon>
        <taxon>Actinomycetes</taxon>
        <taxon>Kitasatosporales</taxon>
        <taxon>Streptomycetaceae</taxon>
        <taxon>Actinacidiphila</taxon>
    </lineage>
</organism>
<dbReference type="InterPro" id="IPR029056">
    <property type="entry name" value="Ribokinase-like"/>
</dbReference>
<keyword evidence="11" id="KW-0784">Thiamine biosynthesis</keyword>
<evidence type="ECO:0000256" key="5">
    <source>
        <dbReference type="ARBA" id="ARBA00022679"/>
    </source>
</evidence>
<sequence length="128" mass="13974">MIAVSGPLDFVTDGTRNWRIANADPMLTRVAGGGGDTLAAMMSAFAAVDENQLATTMAAITVRADHAARTHRHRTNRHRTNRPAHTPAPRRPGQRSHPRRLPCLSGPANRHVTGRAPILDDRSTFLLR</sequence>
<keyword evidence="6" id="KW-0479">Metal-binding</keyword>
<evidence type="ECO:0000313" key="14">
    <source>
        <dbReference type="Proteomes" id="UP000749040"/>
    </source>
</evidence>
<evidence type="ECO:0000256" key="1">
    <source>
        <dbReference type="ARBA" id="ARBA00001771"/>
    </source>
</evidence>
<keyword evidence="5" id="KW-0808">Transferase</keyword>
<evidence type="ECO:0000256" key="4">
    <source>
        <dbReference type="ARBA" id="ARBA00012129"/>
    </source>
</evidence>
<keyword evidence="9" id="KW-0067">ATP-binding</keyword>
<dbReference type="SUPFAM" id="SSF53613">
    <property type="entry name" value="Ribokinase-like"/>
    <property type="match status" value="1"/>
</dbReference>
<dbReference type="Pfam" id="PF02110">
    <property type="entry name" value="HK"/>
    <property type="match status" value="1"/>
</dbReference>
<feature type="region of interest" description="Disordered" evidence="12">
    <location>
        <begin position="65"/>
        <end position="116"/>
    </location>
</feature>
<evidence type="ECO:0000256" key="3">
    <source>
        <dbReference type="ARBA" id="ARBA00004868"/>
    </source>
</evidence>
<evidence type="ECO:0000256" key="7">
    <source>
        <dbReference type="ARBA" id="ARBA00022741"/>
    </source>
</evidence>
<comment type="cofactor">
    <cofactor evidence="2">
        <name>Mg(2+)</name>
        <dbReference type="ChEBI" id="CHEBI:18420"/>
    </cofactor>
</comment>
<dbReference type="EMBL" id="JADKYB010000001">
    <property type="protein sequence ID" value="MBM9503094.1"/>
    <property type="molecule type" value="Genomic_DNA"/>
</dbReference>